<protein>
    <recommendedName>
        <fullName evidence="3">Extracellular solute-binding protein</fullName>
    </recommendedName>
</protein>
<dbReference type="Proteomes" id="UP000707451">
    <property type="component" value="Unassembled WGS sequence"/>
</dbReference>
<gene>
    <name evidence="1" type="ORF">KI688_003011</name>
</gene>
<dbReference type="AlphaFoldDB" id="A0A9P8BT99"/>
<dbReference type="InterPro" id="IPR006059">
    <property type="entry name" value="SBP"/>
</dbReference>
<dbReference type="PANTHER" id="PTHR43649:SF12">
    <property type="entry name" value="DIACETYLCHITOBIOSE BINDING PROTEIN DASA"/>
    <property type="match status" value="1"/>
</dbReference>
<dbReference type="SUPFAM" id="SSF53850">
    <property type="entry name" value="Periplasmic binding protein-like II"/>
    <property type="match status" value="1"/>
</dbReference>
<evidence type="ECO:0000313" key="2">
    <source>
        <dbReference type="Proteomes" id="UP000707451"/>
    </source>
</evidence>
<reference evidence="1" key="1">
    <citation type="submission" date="2021-06" db="EMBL/GenBank/DDBJ databases">
        <title>Genome Sequence of Mortierella hyaline Strain SCG-10, a Cold-Adapted, Nitrate-Reducing Fungus Isolated from Soil in Minnesota, USA.</title>
        <authorList>
            <person name="Aldossari N."/>
        </authorList>
    </citation>
    <scope>NUCLEOTIDE SEQUENCE</scope>
    <source>
        <strain evidence="1">SCG-10</strain>
    </source>
</reference>
<keyword evidence="2" id="KW-1185">Reference proteome</keyword>
<dbReference type="PANTHER" id="PTHR43649">
    <property type="entry name" value="ARABINOSE-BINDING PROTEIN-RELATED"/>
    <property type="match status" value="1"/>
</dbReference>
<proteinExistence type="predicted"/>
<dbReference type="InterPro" id="IPR050490">
    <property type="entry name" value="Bact_solute-bd_prot1"/>
</dbReference>
<dbReference type="Gene3D" id="3.40.190.10">
    <property type="entry name" value="Periplasmic binding protein-like II"/>
    <property type="match status" value="1"/>
</dbReference>
<sequence>MAQPTHQEQEQEQEEQSTLRIAVVGGPQYDRLYSRLATFEAKTGIHVEIVYKGSHPELNDYIATAFPPADNNNNNTSTYKTPELDLISTHIKYAPSQAHYLQELDSLSVSQEDQDKFLDSALEACKIQGKLMQLPRMVDSRVLFYRADVLEKLGLDPAQTWQDLAKCASIIGQAFLPVGTSGQHSPEEKDSRVAKVEVMQGYVFPGKLSGLFGTFYELAMMEMRHPEALFDKENRPVFEESTVVPVLRYMRDLVETGAVPADIDHYYFDQVSSMFAEGKVAIVADWPSFYKDMKQRLKKVPGAKVKVMRYPVGANGSRSAYSGMHSFAIPKSCRYPQEALRLLKFLVDDEQQWLEATESGSFPTKKAVLQRLVDRTEEVAAAAVKKGSSDDEAQLDSERLGCLRATVEEDMAMFPHLLTYPELEDALYPMIQDAMMGRLSPEEAARQMKSRALRPF</sequence>
<evidence type="ECO:0000313" key="1">
    <source>
        <dbReference type="EMBL" id="KAG9064752.1"/>
    </source>
</evidence>
<evidence type="ECO:0008006" key="3">
    <source>
        <dbReference type="Google" id="ProtNLM"/>
    </source>
</evidence>
<organism evidence="1 2">
    <name type="scientific">Linnemannia hyalina</name>
    <dbReference type="NCBI Taxonomy" id="64524"/>
    <lineage>
        <taxon>Eukaryota</taxon>
        <taxon>Fungi</taxon>
        <taxon>Fungi incertae sedis</taxon>
        <taxon>Mucoromycota</taxon>
        <taxon>Mortierellomycotina</taxon>
        <taxon>Mortierellomycetes</taxon>
        <taxon>Mortierellales</taxon>
        <taxon>Mortierellaceae</taxon>
        <taxon>Linnemannia</taxon>
    </lineage>
</organism>
<dbReference type="Pfam" id="PF13416">
    <property type="entry name" value="SBP_bac_8"/>
    <property type="match status" value="1"/>
</dbReference>
<accession>A0A9P8BT99</accession>
<dbReference type="EMBL" id="JAHRHY010000013">
    <property type="protein sequence ID" value="KAG9064752.1"/>
    <property type="molecule type" value="Genomic_DNA"/>
</dbReference>
<dbReference type="OrthoDB" id="2399017at2759"/>
<name>A0A9P8BT99_9FUNG</name>
<comment type="caution">
    <text evidence="1">The sequence shown here is derived from an EMBL/GenBank/DDBJ whole genome shotgun (WGS) entry which is preliminary data.</text>
</comment>